<protein>
    <recommendedName>
        <fullName evidence="10">MPN domain-containing protein</fullName>
    </recommendedName>
</protein>
<evidence type="ECO:0000256" key="4">
    <source>
        <dbReference type="ARBA" id="ARBA00022723"/>
    </source>
</evidence>
<keyword evidence="5" id="KW-0833">Ubl conjugation pathway</keyword>
<dbReference type="SUPFAM" id="SSF102712">
    <property type="entry name" value="JAB1/MPN domain"/>
    <property type="match status" value="1"/>
</dbReference>
<evidence type="ECO:0000256" key="1">
    <source>
        <dbReference type="ARBA" id="ARBA00001947"/>
    </source>
</evidence>
<dbReference type="Pfam" id="PF08969">
    <property type="entry name" value="USP8_dimer"/>
    <property type="match status" value="1"/>
</dbReference>
<evidence type="ECO:0000256" key="3">
    <source>
        <dbReference type="ARBA" id="ARBA00022670"/>
    </source>
</evidence>
<dbReference type="Gene3D" id="1.20.58.80">
    <property type="entry name" value="Phosphotransferase system, lactose/cellobiose-type IIA subunit"/>
    <property type="match status" value="1"/>
</dbReference>
<dbReference type="AlphaFoldDB" id="A0AAJ0HD36"/>
<keyword evidence="4" id="KW-0479">Metal-binding</keyword>
<dbReference type="GO" id="GO:0046872">
    <property type="term" value="F:metal ion binding"/>
    <property type="evidence" value="ECO:0007669"/>
    <property type="project" value="UniProtKB-KW"/>
</dbReference>
<proteinExistence type="inferred from homology"/>
<evidence type="ECO:0000313" key="11">
    <source>
        <dbReference type="EMBL" id="KAK3348658.1"/>
    </source>
</evidence>
<dbReference type="EMBL" id="JAUIQD010000005">
    <property type="protein sequence ID" value="KAK3348658.1"/>
    <property type="molecule type" value="Genomic_DNA"/>
</dbReference>
<keyword evidence="8" id="KW-0482">Metalloprotease</keyword>
<dbReference type="GO" id="GO:0016020">
    <property type="term" value="C:membrane"/>
    <property type="evidence" value="ECO:0007669"/>
    <property type="project" value="TreeGrafter"/>
</dbReference>
<evidence type="ECO:0000256" key="6">
    <source>
        <dbReference type="ARBA" id="ARBA00022801"/>
    </source>
</evidence>
<sequence>MADYGAGRPMSVKELNDKAKEYDWNPQIGFKYWTRAAETIHHEGLVYLREGNLAHAYVVLMRYSTLVLDNLRTHPEAKEKESRRLMRPLVDRIPVVVQTLEALKKRIQESYYEWETITKAEPHVSRDRDTSPLSPYERHAAKDAALSWNYHSPAKILDAAANQDFAVDLANKEMRRRRQLAGLSEAEVTRRRAAGVWDRAAASRYIDDDELRRQMEATRRQLDRANDVLTDEFHSRDEQKTAYCSPSYYYPSINKSSAVKYDPPTPPRTQTNSSRIQPPRPPKETLDRAYPPAITAPPRPDKTSYHRASPPPYSFTSGEHATHEEGPPLPPKRVKTEEETQKRVTFRPAAYLENGQSLRSVFLPSTLRNRFLDIASDNTRQGLELCGLLCGTLVNNALFINCLLIPRQTCTPNTCETEDEEGLAEYCFEKELIQIGWIHTHPTQTCFMSSMDMHTHYGFQIMMKESIAIVCAPSFEPSYGIFRLTHPPGLDHIKQCRKSGAFHEHSIPNDSIYIHVESPPTGHVHELDDLPFDVEDLRTGV</sequence>
<comment type="cofactor">
    <cofactor evidence="1">
        <name>Zn(2+)</name>
        <dbReference type="ChEBI" id="CHEBI:29105"/>
    </cofactor>
</comment>
<evidence type="ECO:0000256" key="7">
    <source>
        <dbReference type="ARBA" id="ARBA00022833"/>
    </source>
</evidence>
<reference evidence="11" key="2">
    <citation type="submission" date="2023-06" db="EMBL/GenBank/DDBJ databases">
        <authorList>
            <consortium name="Lawrence Berkeley National Laboratory"/>
            <person name="Haridas S."/>
            <person name="Hensen N."/>
            <person name="Bonometti L."/>
            <person name="Westerberg I."/>
            <person name="Brannstrom I.O."/>
            <person name="Guillou S."/>
            <person name="Cros-Aarteil S."/>
            <person name="Calhoun S."/>
            <person name="Kuo A."/>
            <person name="Mondo S."/>
            <person name="Pangilinan J."/>
            <person name="Riley R."/>
            <person name="Labutti K."/>
            <person name="Andreopoulos B."/>
            <person name="Lipzen A."/>
            <person name="Chen C."/>
            <person name="Yanf M."/>
            <person name="Daum C."/>
            <person name="Ng V."/>
            <person name="Clum A."/>
            <person name="Steindorff A."/>
            <person name="Ohm R."/>
            <person name="Martin F."/>
            <person name="Silar P."/>
            <person name="Natvig D."/>
            <person name="Lalanne C."/>
            <person name="Gautier V."/>
            <person name="Ament-Velasquez S.L."/>
            <person name="Kruys A."/>
            <person name="Hutchinson M.I."/>
            <person name="Powell A.J."/>
            <person name="Barry K."/>
            <person name="Miller A.N."/>
            <person name="Grigoriev I.V."/>
            <person name="Debuchy R."/>
            <person name="Gladieux P."/>
            <person name="Thoren M.H."/>
            <person name="Johannesson H."/>
        </authorList>
    </citation>
    <scope>NUCLEOTIDE SEQUENCE</scope>
    <source>
        <strain evidence="11">CBS 955.72</strain>
    </source>
</reference>
<feature type="domain" description="MPN" evidence="10">
    <location>
        <begin position="360"/>
        <end position="491"/>
    </location>
</feature>
<evidence type="ECO:0000256" key="2">
    <source>
        <dbReference type="ARBA" id="ARBA00010981"/>
    </source>
</evidence>
<reference evidence="11" key="1">
    <citation type="journal article" date="2023" name="Mol. Phylogenet. Evol.">
        <title>Genome-scale phylogeny and comparative genomics of the fungal order Sordariales.</title>
        <authorList>
            <person name="Hensen N."/>
            <person name="Bonometti L."/>
            <person name="Westerberg I."/>
            <person name="Brannstrom I.O."/>
            <person name="Guillou S."/>
            <person name="Cros-Aarteil S."/>
            <person name="Calhoun S."/>
            <person name="Haridas S."/>
            <person name="Kuo A."/>
            <person name="Mondo S."/>
            <person name="Pangilinan J."/>
            <person name="Riley R."/>
            <person name="LaButti K."/>
            <person name="Andreopoulos B."/>
            <person name="Lipzen A."/>
            <person name="Chen C."/>
            <person name="Yan M."/>
            <person name="Daum C."/>
            <person name="Ng V."/>
            <person name="Clum A."/>
            <person name="Steindorff A."/>
            <person name="Ohm R.A."/>
            <person name="Martin F."/>
            <person name="Silar P."/>
            <person name="Natvig D.O."/>
            <person name="Lalanne C."/>
            <person name="Gautier V."/>
            <person name="Ament-Velasquez S.L."/>
            <person name="Kruys A."/>
            <person name="Hutchinson M.I."/>
            <person name="Powell A.J."/>
            <person name="Barry K."/>
            <person name="Miller A.N."/>
            <person name="Grigoriev I.V."/>
            <person name="Debuchy R."/>
            <person name="Gladieux P."/>
            <person name="Hiltunen Thoren M."/>
            <person name="Johannesson H."/>
        </authorList>
    </citation>
    <scope>NUCLEOTIDE SEQUENCE</scope>
    <source>
        <strain evidence="11">CBS 955.72</strain>
    </source>
</reference>
<evidence type="ECO:0000256" key="5">
    <source>
        <dbReference type="ARBA" id="ARBA00022786"/>
    </source>
</evidence>
<organism evidence="11 12">
    <name type="scientific">Lasiosphaeria hispida</name>
    <dbReference type="NCBI Taxonomy" id="260671"/>
    <lineage>
        <taxon>Eukaryota</taxon>
        <taxon>Fungi</taxon>
        <taxon>Dikarya</taxon>
        <taxon>Ascomycota</taxon>
        <taxon>Pezizomycotina</taxon>
        <taxon>Sordariomycetes</taxon>
        <taxon>Sordariomycetidae</taxon>
        <taxon>Sordariales</taxon>
        <taxon>Lasiosphaeriaceae</taxon>
        <taxon>Lasiosphaeria</taxon>
    </lineage>
</organism>
<comment type="similarity">
    <text evidence="2">Belongs to the peptidase M67C family.</text>
</comment>
<evidence type="ECO:0000259" key="10">
    <source>
        <dbReference type="PROSITE" id="PS50249"/>
    </source>
</evidence>
<name>A0AAJ0HD36_9PEZI</name>
<dbReference type="PANTHER" id="PTHR12947">
    <property type="entry name" value="AMSH-LIKE PROTEASE"/>
    <property type="match status" value="1"/>
</dbReference>
<keyword evidence="3" id="KW-0645">Protease</keyword>
<dbReference type="InterPro" id="IPR015063">
    <property type="entry name" value="USP8_dimer"/>
</dbReference>
<dbReference type="SMART" id="SM00232">
    <property type="entry name" value="JAB_MPN"/>
    <property type="match status" value="1"/>
</dbReference>
<keyword evidence="7" id="KW-0862">Zinc</keyword>
<dbReference type="Proteomes" id="UP001275084">
    <property type="component" value="Unassembled WGS sequence"/>
</dbReference>
<dbReference type="Gene3D" id="3.40.140.10">
    <property type="entry name" value="Cytidine Deaminase, domain 2"/>
    <property type="match status" value="1"/>
</dbReference>
<dbReference type="GO" id="GO:0061578">
    <property type="term" value="F:K63-linked deubiquitinase activity"/>
    <property type="evidence" value="ECO:0007669"/>
    <property type="project" value="InterPro"/>
</dbReference>
<evidence type="ECO:0000313" key="12">
    <source>
        <dbReference type="Proteomes" id="UP001275084"/>
    </source>
</evidence>
<dbReference type="CDD" id="cd08066">
    <property type="entry name" value="MPN_AMSH_like"/>
    <property type="match status" value="1"/>
</dbReference>
<feature type="region of interest" description="Disordered" evidence="9">
    <location>
        <begin position="255"/>
        <end position="341"/>
    </location>
</feature>
<dbReference type="GO" id="GO:0140492">
    <property type="term" value="F:metal-dependent deubiquitinase activity"/>
    <property type="evidence" value="ECO:0007669"/>
    <property type="project" value="InterPro"/>
</dbReference>
<keyword evidence="12" id="KW-1185">Reference proteome</keyword>
<dbReference type="GO" id="GO:0006508">
    <property type="term" value="P:proteolysis"/>
    <property type="evidence" value="ECO:0007669"/>
    <property type="project" value="UniProtKB-KW"/>
</dbReference>
<dbReference type="FunFam" id="3.40.140.10:FF:000033">
    <property type="entry name" value="AMSH-like protease sst2"/>
    <property type="match status" value="1"/>
</dbReference>
<dbReference type="GO" id="GO:0070536">
    <property type="term" value="P:protein K63-linked deubiquitination"/>
    <property type="evidence" value="ECO:0007669"/>
    <property type="project" value="InterPro"/>
</dbReference>
<gene>
    <name evidence="11" type="ORF">B0T25DRAFT_227273</name>
</gene>
<dbReference type="InterPro" id="IPR000555">
    <property type="entry name" value="JAMM/MPN+_dom"/>
</dbReference>
<dbReference type="PANTHER" id="PTHR12947:SF13">
    <property type="entry name" value="FI19924P1"/>
    <property type="match status" value="1"/>
</dbReference>
<keyword evidence="6" id="KW-0378">Hydrolase</keyword>
<dbReference type="PROSITE" id="PS50249">
    <property type="entry name" value="MPN"/>
    <property type="match status" value="1"/>
</dbReference>
<dbReference type="SUPFAM" id="SSF140856">
    <property type="entry name" value="USP8 N-terminal domain-like"/>
    <property type="match status" value="1"/>
</dbReference>
<evidence type="ECO:0000256" key="8">
    <source>
        <dbReference type="ARBA" id="ARBA00023049"/>
    </source>
</evidence>
<dbReference type="Pfam" id="PF01398">
    <property type="entry name" value="JAB"/>
    <property type="match status" value="1"/>
</dbReference>
<dbReference type="GO" id="GO:0005768">
    <property type="term" value="C:endosome"/>
    <property type="evidence" value="ECO:0007669"/>
    <property type="project" value="TreeGrafter"/>
</dbReference>
<dbReference type="InterPro" id="IPR037518">
    <property type="entry name" value="MPN"/>
</dbReference>
<dbReference type="InterPro" id="IPR044098">
    <property type="entry name" value="STAMBP/STALP-like_MPN"/>
</dbReference>
<accession>A0AAJ0HD36</accession>
<comment type="caution">
    <text evidence="11">The sequence shown here is derived from an EMBL/GenBank/DDBJ whole genome shotgun (WGS) entry which is preliminary data.</text>
</comment>
<evidence type="ECO:0000256" key="9">
    <source>
        <dbReference type="SAM" id="MobiDB-lite"/>
    </source>
</evidence>